<keyword evidence="4" id="KW-1185">Reference proteome</keyword>
<dbReference type="EMBL" id="CYSC01000033">
    <property type="protein sequence ID" value="CUH72628.1"/>
    <property type="molecule type" value="Genomic_DNA"/>
</dbReference>
<feature type="transmembrane region" description="Helical" evidence="1">
    <location>
        <begin position="12"/>
        <end position="37"/>
    </location>
</feature>
<dbReference type="AlphaFoldDB" id="A0A0P1FDR6"/>
<sequence>MLSARMVANNWQAALQIVVLPFSLVVISAIALGLVTGVDVASIWAGNINAENTDGPVLVALSLFGLAYAVMCTWIAVYWHRYILLEELPKGFVYQVDWTAIWAYLVKGFVLSMMTLIPVLILVVLITVVLAGAGSSTDFLGPIAGVVVLVLFMRSFIVLPGLAIGRKMTLREGWQAGAGHMPAFVLIAVIELLIGKANEAIPTSLVPAVPLIGFVLSLVLGICLLLISVSVLTTLYGYFVEKRAIP</sequence>
<dbReference type="EMBL" id="CYSB01000026">
    <property type="protein sequence ID" value="CUH66373.1"/>
    <property type="molecule type" value="Genomic_DNA"/>
</dbReference>
<dbReference type="Proteomes" id="UP000051086">
    <property type="component" value="Unassembled WGS sequence"/>
</dbReference>
<reference evidence="2 4" key="1">
    <citation type="submission" date="2015-09" db="EMBL/GenBank/DDBJ databases">
        <authorList>
            <person name="Rodrigo-Torres L."/>
            <person name="Arahal D.R."/>
        </authorList>
    </citation>
    <scope>NUCLEOTIDE SEQUENCE [LARGE SCALE GENOMIC DNA]</scope>
    <source>
        <strain evidence="2 4">CECT 5118</strain>
    </source>
</reference>
<evidence type="ECO:0000256" key="1">
    <source>
        <dbReference type="SAM" id="Phobius"/>
    </source>
</evidence>
<feature type="transmembrane region" description="Helical" evidence="1">
    <location>
        <begin position="214"/>
        <end position="239"/>
    </location>
</feature>
<feature type="transmembrane region" description="Helical" evidence="1">
    <location>
        <begin position="139"/>
        <end position="164"/>
    </location>
</feature>
<organism evidence="3 5">
    <name type="scientific">Thalassovita autumnalis</name>
    <dbReference type="NCBI Taxonomy" id="2072972"/>
    <lineage>
        <taxon>Bacteria</taxon>
        <taxon>Pseudomonadati</taxon>
        <taxon>Pseudomonadota</taxon>
        <taxon>Alphaproteobacteria</taxon>
        <taxon>Rhodobacterales</taxon>
        <taxon>Roseobacteraceae</taxon>
        <taxon>Thalassovita</taxon>
    </lineage>
</organism>
<name>A0A0P1FDR6_9RHOB</name>
<evidence type="ECO:0000313" key="5">
    <source>
        <dbReference type="Proteomes" id="UP000051887"/>
    </source>
</evidence>
<keyword evidence="1" id="KW-0472">Membrane</keyword>
<accession>A0A0P1FDR6</accession>
<keyword evidence="1" id="KW-0812">Transmembrane</keyword>
<feature type="transmembrane region" description="Helical" evidence="1">
    <location>
        <begin position="176"/>
        <end position="194"/>
    </location>
</feature>
<evidence type="ECO:0000313" key="4">
    <source>
        <dbReference type="Proteomes" id="UP000051086"/>
    </source>
</evidence>
<dbReference type="Proteomes" id="UP000051887">
    <property type="component" value="Unassembled WGS sequence"/>
</dbReference>
<protein>
    <submittedName>
        <fullName evidence="3">Uncharacterized protein</fullName>
    </submittedName>
</protein>
<proteinExistence type="predicted"/>
<evidence type="ECO:0000313" key="2">
    <source>
        <dbReference type="EMBL" id="CUH66373.1"/>
    </source>
</evidence>
<evidence type="ECO:0000313" key="3">
    <source>
        <dbReference type="EMBL" id="CUH72628.1"/>
    </source>
</evidence>
<reference evidence="3 5" key="2">
    <citation type="submission" date="2015-09" db="EMBL/GenBank/DDBJ databases">
        <authorList>
            <consortium name="Swine Surveillance"/>
        </authorList>
    </citation>
    <scope>NUCLEOTIDE SEQUENCE [LARGE SCALE GENOMIC DNA]</scope>
    <source>
        <strain evidence="3 5">5120</strain>
    </source>
</reference>
<keyword evidence="1" id="KW-1133">Transmembrane helix</keyword>
<feature type="transmembrane region" description="Helical" evidence="1">
    <location>
        <begin position="100"/>
        <end position="133"/>
    </location>
</feature>
<feature type="transmembrane region" description="Helical" evidence="1">
    <location>
        <begin position="57"/>
        <end position="79"/>
    </location>
</feature>
<gene>
    <name evidence="2" type="ORF">TL5118_01719</name>
    <name evidence="3" type="ORF">TL5120_02421</name>
</gene>